<feature type="region of interest" description="Disordered" evidence="2">
    <location>
        <begin position="1842"/>
        <end position="1883"/>
    </location>
</feature>
<feature type="region of interest" description="Disordered" evidence="2">
    <location>
        <begin position="987"/>
        <end position="1008"/>
    </location>
</feature>
<feature type="compositionally biased region" description="Low complexity" evidence="2">
    <location>
        <begin position="1094"/>
        <end position="1106"/>
    </location>
</feature>
<dbReference type="InterPro" id="IPR015943">
    <property type="entry name" value="WD40/YVTN_repeat-like_dom_sf"/>
</dbReference>
<feature type="region of interest" description="Disordered" evidence="2">
    <location>
        <begin position="1093"/>
        <end position="1135"/>
    </location>
</feature>
<dbReference type="Proteomes" id="UP001054889">
    <property type="component" value="Unassembled WGS sequence"/>
</dbReference>
<feature type="compositionally biased region" description="Low complexity" evidence="2">
    <location>
        <begin position="1158"/>
        <end position="1174"/>
    </location>
</feature>
<feature type="compositionally biased region" description="Low complexity" evidence="2">
    <location>
        <begin position="1895"/>
        <end position="1911"/>
    </location>
</feature>
<gene>
    <name evidence="3" type="primary">ga18375</name>
    <name evidence="3" type="ORF">PR202_ga18375</name>
</gene>
<dbReference type="Gene3D" id="2.130.10.10">
    <property type="entry name" value="YVTN repeat-like/Quinoprotein amine dehydrogenase"/>
    <property type="match status" value="1"/>
</dbReference>
<evidence type="ECO:0000313" key="4">
    <source>
        <dbReference type="Proteomes" id="UP001054889"/>
    </source>
</evidence>
<dbReference type="PANTHER" id="PTHR19878">
    <property type="entry name" value="AUTOPHAGY PROTEIN 16-LIKE"/>
    <property type="match status" value="1"/>
</dbReference>
<dbReference type="EMBL" id="BQKI01000008">
    <property type="protein sequence ID" value="GJN01135.1"/>
    <property type="molecule type" value="Genomic_DNA"/>
</dbReference>
<dbReference type="SMART" id="SM00320">
    <property type="entry name" value="WD40"/>
    <property type="match status" value="4"/>
</dbReference>
<reference evidence="3" key="2">
    <citation type="submission" date="2021-12" db="EMBL/GenBank/DDBJ databases">
        <title>Resequencing data analysis of finger millet.</title>
        <authorList>
            <person name="Hatakeyama M."/>
            <person name="Aluri S."/>
            <person name="Balachadran M.T."/>
            <person name="Sivarajan S.R."/>
            <person name="Poveda L."/>
            <person name="Shimizu-Inatsugi R."/>
            <person name="Schlapbach R."/>
            <person name="Sreeman S.M."/>
            <person name="Shimizu K.K."/>
        </authorList>
    </citation>
    <scope>NUCLEOTIDE SEQUENCE</scope>
</reference>
<feature type="region of interest" description="Disordered" evidence="2">
    <location>
        <begin position="1158"/>
        <end position="1178"/>
    </location>
</feature>
<feature type="compositionally biased region" description="Low complexity" evidence="2">
    <location>
        <begin position="1864"/>
        <end position="1873"/>
    </location>
</feature>
<dbReference type="FunFam" id="2.130.10.10:FF:000704">
    <property type="entry name" value="Transducin/WD40 repeat-like superfamily protein"/>
    <property type="match status" value="1"/>
</dbReference>
<dbReference type="InterPro" id="IPR045160">
    <property type="entry name" value="ATG16"/>
</dbReference>
<reference evidence="3" key="1">
    <citation type="journal article" date="2018" name="DNA Res.">
        <title>Multiple hybrid de novo genome assembly of finger millet, an orphan allotetraploid crop.</title>
        <authorList>
            <person name="Hatakeyama M."/>
            <person name="Aluri S."/>
            <person name="Balachadran M.T."/>
            <person name="Sivarajan S.R."/>
            <person name="Patrignani A."/>
            <person name="Gruter S."/>
            <person name="Poveda L."/>
            <person name="Shimizu-Inatsugi R."/>
            <person name="Baeten J."/>
            <person name="Francoijs K.J."/>
            <person name="Nataraja K.N."/>
            <person name="Reddy Y.A.N."/>
            <person name="Phadnis S."/>
            <person name="Ravikumar R.L."/>
            <person name="Schlapbach R."/>
            <person name="Sreeman S.M."/>
            <person name="Shimizu K.K."/>
        </authorList>
    </citation>
    <scope>NUCLEOTIDE SEQUENCE</scope>
</reference>
<proteinExistence type="predicted"/>
<dbReference type="PROSITE" id="PS50294">
    <property type="entry name" value="WD_REPEATS_REGION"/>
    <property type="match status" value="1"/>
</dbReference>
<evidence type="ECO:0000256" key="1">
    <source>
        <dbReference type="PROSITE-ProRule" id="PRU00221"/>
    </source>
</evidence>
<dbReference type="GO" id="GO:0000045">
    <property type="term" value="P:autophagosome assembly"/>
    <property type="evidence" value="ECO:0007669"/>
    <property type="project" value="InterPro"/>
</dbReference>
<evidence type="ECO:0000313" key="3">
    <source>
        <dbReference type="EMBL" id="GJN01135.1"/>
    </source>
</evidence>
<keyword evidence="1" id="KW-0853">WD repeat</keyword>
<keyword evidence="4" id="KW-1185">Reference proteome</keyword>
<feature type="region of interest" description="Disordered" evidence="2">
    <location>
        <begin position="889"/>
        <end position="908"/>
    </location>
</feature>
<evidence type="ECO:0000256" key="2">
    <source>
        <dbReference type="SAM" id="MobiDB-lite"/>
    </source>
</evidence>
<feature type="compositionally biased region" description="Polar residues" evidence="2">
    <location>
        <begin position="994"/>
        <end position="1008"/>
    </location>
</feature>
<feature type="region of interest" description="Disordered" evidence="2">
    <location>
        <begin position="1895"/>
        <end position="1915"/>
    </location>
</feature>
<feature type="region of interest" description="Disordered" evidence="2">
    <location>
        <begin position="1693"/>
        <end position="1720"/>
    </location>
</feature>
<organism evidence="3 4">
    <name type="scientific">Eleusine coracana subsp. coracana</name>
    <dbReference type="NCBI Taxonomy" id="191504"/>
    <lineage>
        <taxon>Eukaryota</taxon>
        <taxon>Viridiplantae</taxon>
        <taxon>Streptophyta</taxon>
        <taxon>Embryophyta</taxon>
        <taxon>Tracheophyta</taxon>
        <taxon>Spermatophyta</taxon>
        <taxon>Magnoliopsida</taxon>
        <taxon>Liliopsida</taxon>
        <taxon>Poales</taxon>
        <taxon>Poaceae</taxon>
        <taxon>PACMAD clade</taxon>
        <taxon>Chloridoideae</taxon>
        <taxon>Cynodonteae</taxon>
        <taxon>Eleusininae</taxon>
        <taxon>Eleusine</taxon>
    </lineage>
</organism>
<protein>
    <recommendedName>
        <fullName evidence="5">Transducin/WD40 repeat-like superfamily protein</fullName>
    </recommendedName>
</protein>
<dbReference type="PROSITE" id="PS50082">
    <property type="entry name" value="WD_REPEATS_2"/>
    <property type="match status" value="1"/>
</dbReference>
<accession>A0AAV5CTM1</accession>
<feature type="compositionally biased region" description="Polar residues" evidence="2">
    <location>
        <begin position="1700"/>
        <end position="1716"/>
    </location>
</feature>
<comment type="caution">
    <text evidence="3">The sequence shown here is derived from an EMBL/GenBank/DDBJ whole genome shotgun (WGS) entry which is preliminary data.</text>
</comment>
<dbReference type="PANTHER" id="PTHR19878:SF17">
    <property type="entry name" value="TRANSDUCIN_WD40 REPEAT-LIKE SUPERFAMILY PROTEIN"/>
    <property type="match status" value="1"/>
</dbReference>
<dbReference type="InterPro" id="IPR036322">
    <property type="entry name" value="WD40_repeat_dom_sf"/>
</dbReference>
<evidence type="ECO:0008006" key="5">
    <source>
        <dbReference type="Google" id="ProtNLM"/>
    </source>
</evidence>
<dbReference type="SUPFAM" id="SSF50978">
    <property type="entry name" value="WD40 repeat-like"/>
    <property type="match status" value="1"/>
</dbReference>
<name>A0AAV5CTM1_ELECO</name>
<sequence>MEWATVQHLDLRHAGGRRGASARPMQPHAAAFRASQAIVAVAIGTHVVEFDALTGSKIASLDLGARVVRMAYSPTTSHIVIAILEDATVRSCDFSTEQTLVLHSPEKKSDHVSIDTEVHLALTPLEPIVFFGFQKRMSVTVVGTVEGGRPPTKIKTDLKKPIVNLACHPRLPVLYVAYAEGLIRAYNIQTYAVHYTLQLAVDSTIKLIGASAFGFHPTLEWIFVGDRGGTLLAWDVSTERPGMIGITQAGSQPITSVSWLPTLRLLVTISKDGSLQVWKTRVIINPNRQPMETHFFEHAAAVLKEKLLALGSSGILAEHQLQAQLQEQHLKGQSQLTISDVARKAFLHSHFMEGHAKSGPISRLPLVTISEPSNLLRDVPVCQPFHLELNFFNQENRVVQYPVRAFYLDGFNLMAHNLSSGSDNLYKKLYSTIPSNMECHPKNMSYSPKQHLFLVVFELSGPKGVVHEVVLYWEQTDLQTVNSKGSSIRGRDAAFLGPDDNQYAILEEDRTGLNLFNLKAVATKEALENNAAVLEENTFADSAANSSERQGPLQFTFESEVDRIFSSPLESTLLYVISGKHIGLAKLLQGYRLSTDNGLSITTKTDGKKFIKLKPTETVLQQHFEQKLDLSEVLYQITSRFDSLRITPRSLDILARGPPVCGDLAVSLSQAGPQFTQIMRCNYAIKALKFSTALSILKDEFLRSRDYPQCPPTSHLFQRFRELGYACIKYGQFDSAKETFEVIADHESMLDLFICHLNPSALRRLAQKLEESSTDSELRRYLERILRVRSTGWTQGVFANFAAESMVPKGPEWAGGNWEIKTPTSIKSVPQWELAGEVMPYMKTTDAGIPTVIADHIGVYLGVMKGRGNVVEVSEKSLAKAIAAASSENAQPMSSESAGRIKANAGGDSAGDTLARQLGVQIASADEQAKAAEEFKKTLYGVVDGGSSDEDESTSKTKKIHIRIRDKPAASTVDVNKLKEATKQLAGLGPPLSRTRSLSGTPQEFNQAPVQPTGLAPAISPAMPNAAMDLFGANAMVQPQAPSGSGATGPVIAGMGVTAGPIPEDFFQNTIPSQQLAATLPPPGMVGCHHKGLPQQPQFPQQPGMPMDAIGLPDGGVPPQSQPLPSQPQALPSQPLGFQPAIPTPSQPIDLSALEGPGAAKAARPPAPTAVRPGQVPRGAPAAECYKMGLAHLEQNQLTDALSCLDEAFLALAKDHSLDSSAGNCSLAKSSRSWCSLSAKEEMARLSRHLASLPIQAKHRINCIRTAIKRNMEVQNYAYAKQMLDLLYSKAPPSKQDELKSLIDMCVQRGLTNKSIDPFEDPSQFCAVTLSRLSTIGHDVCDLCGAKFSALSAPGCVICGIWGASRDRTPLLDLVLCHRPSARIMRCNYAIKALKFSTALSILKDEFLRSRDYPQCPPTSHLFQRFRELGYACIKYGQFDSAKETFEVIADHESMLDLFICHLNPSALRRLAQKLEESSTDSELRRYLERILRVRSTGWTQGVFANFAAESMVPKGPEWAGGNWEIKTPTSIKSVPQWELAGEVMPYMKTTDAGIPTVIADHIGVYLGVMKGRGNVVEVSEKSLAKAIAAASSENAQPMSSESAGKIKANAGGNSVGDTLARQLGVQIASADEQAKAAEEFKKTLYGVVDGGSSDEDESTSKTKKIHIRIRDKPAASTVDVNKLKEATKQLAGLGPPLSRTRSLSGTPQEFNQAPVQPTGPTPAISPAMPNAAMDLFGANAMVQPQAPSGSGATGPVIAGMGVTAGPIPEDFFQNTIPSQQLAATLPPPGVILSRIAQPAPGMNQVRPVPNQNMMATVGLPDGGVPPQGPPQQLQFLQQPGMPMDAIGLPDGGVPPQSQPLPSQPQALPSQPLGFQPAIPTPSQPIDLSALEGPGAAKAARPPAPTAVRPGQVPRGAPAAECYKMGLAHLEQNQLTDALSCLDEAFLALAKDQSREADIKAQATICAQYKIAVALLQEIARLQRVQGAGALSAKEEMARLSRHLASLPIQAKHRINCIRTAIKRNMEVQNYAYAKQMLDLLYSKAPPSKQDELKSLIDMCVQRGLTNKSIDPFEDPSQFCAVTLSRLSTIGHDVCDLCGAKFSALSAPGCVICGMGSIKRSDALAGPGAVPSPFG</sequence>
<feature type="repeat" description="WD" evidence="1">
    <location>
        <begin position="247"/>
        <end position="281"/>
    </location>
</feature>
<dbReference type="InterPro" id="IPR001680">
    <property type="entry name" value="WD40_rpt"/>
</dbReference>